<dbReference type="Pfam" id="PF04577">
    <property type="entry name" value="Glyco_transf_61"/>
    <property type="match status" value="1"/>
</dbReference>
<dbReference type="InterPro" id="IPR049625">
    <property type="entry name" value="Glyco_transf_61_cat"/>
</dbReference>
<evidence type="ECO:0000313" key="5">
    <source>
        <dbReference type="EMBL" id="MDP0590112.1"/>
    </source>
</evidence>
<dbReference type="GO" id="GO:0016757">
    <property type="term" value="F:glycosyltransferase activity"/>
    <property type="evidence" value="ECO:0007669"/>
    <property type="project" value="UniProtKB-KW"/>
</dbReference>
<evidence type="ECO:0000256" key="2">
    <source>
        <dbReference type="ARBA" id="ARBA00022679"/>
    </source>
</evidence>
<dbReference type="InterPro" id="IPR007657">
    <property type="entry name" value="Glycosyltransferase_61"/>
</dbReference>
<evidence type="ECO:0000256" key="3">
    <source>
        <dbReference type="ARBA" id="ARBA00023180"/>
    </source>
</evidence>
<evidence type="ECO:0000256" key="1">
    <source>
        <dbReference type="ARBA" id="ARBA00022676"/>
    </source>
</evidence>
<evidence type="ECO:0000313" key="6">
    <source>
        <dbReference type="Proteomes" id="UP001178148"/>
    </source>
</evidence>
<reference evidence="5 6" key="1">
    <citation type="journal article" date="2023" name="bioRxiv">
        <title>An intranuclear bacterial parasite of deep-sea mussels expresses apoptosis inhibitors acquired from its host.</title>
        <authorList>
            <person name="Gonzalez Porras M.A."/>
            <person name="Assie A."/>
            <person name="Tietjen M."/>
            <person name="Violette M."/>
            <person name="Kleiner M."/>
            <person name="Gruber-Vodicka H."/>
            <person name="Dubilier N."/>
            <person name="Leisch N."/>
        </authorList>
    </citation>
    <scope>NUCLEOTIDE SEQUENCE [LARGE SCALE GENOMIC DNA]</scope>
    <source>
        <strain evidence="5">IAP13</strain>
    </source>
</reference>
<dbReference type="EMBL" id="JASXSV010000031">
    <property type="protein sequence ID" value="MDP0590112.1"/>
    <property type="molecule type" value="Genomic_DNA"/>
</dbReference>
<organism evidence="5 6">
    <name type="scientific">Candidatus Endonucleibacter bathymodioli</name>
    <dbReference type="NCBI Taxonomy" id="539814"/>
    <lineage>
        <taxon>Bacteria</taxon>
        <taxon>Pseudomonadati</taxon>
        <taxon>Pseudomonadota</taxon>
        <taxon>Gammaproteobacteria</taxon>
        <taxon>Oceanospirillales</taxon>
        <taxon>Endozoicomonadaceae</taxon>
        <taxon>Candidatus Endonucleibacter</taxon>
    </lineage>
</organism>
<dbReference type="EC" id="2.4.-.-" evidence="5"/>
<dbReference type="Proteomes" id="UP001178148">
    <property type="component" value="Unassembled WGS sequence"/>
</dbReference>
<dbReference type="AlphaFoldDB" id="A0AA90SE57"/>
<name>A0AA90SE57_9GAMM</name>
<gene>
    <name evidence="5" type="ORF">QS748_13375</name>
</gene>
<keyword evidence="6" id="KW-1185">Reference proteome</keyword>
<keyword evidence="2 5" id="KW-0808">Transferase</keyword>
<accession>A0AA90SE57</accession>
<comment type="caution">
    <text evidence="5">The sequence shown here is derived from an EMBL/GenBank/DDBJ whole genome shotgun (WGS) entry which is preliminary data.</text>
</comment>
<keyword evidence="1 5" id="KW-0328">Glycosyltransferase</keyword>
<keyword evidence="3" id="KW-0325">Glycoprotein</keyword>
<sequence>MLDQNEGLRERAWEPEHEKYLGHLPDNSHVMRIQNRSGGLAAVYVSVRNFYRKYLKKYYAMQMVAMWTSQKLLWVLLAFRLFFSVCKSRWRKLSLLSDYVATKGIEKHQIVGSQELHLLLKDAVVSPMSDRELLQEREEKTDFPEIYVAVLKLVTVSGRSNFLLVDGVVVCHDLFDCHRDKTSEELHKVVMISPERKLMRWLMHDESPVKVPVAAVFTDACAPNYAHWITEVLPRITVFCAQERYKDIPIVVNGDLHANIMDSLLLVAGPDRGIIILDEGRMIIVDVLYVTSVTGYVPFGRRGNELRGHSHGLFSPHALKAMQEYIKQDKRLVDAYTDWPEKIFLRRDRGARRVSNNDEVEQLVNAQGYRSVDVEKLTFLEQFQLFRNAKVVISPTGAALANAVFCRSGTKILVFMGKHRSMTYRYWENILEPLGVIVICGLGTIDKAKFLGVHGDFSMDRGDVEALMEMLKECA</sequence>
<evidence type="ECO:0000259" key="4">
    <source>
        <dbReference type="Pfam" id="PF04577"/>
    </source>
</evidence>
<protein>
    <submittedName>
        <fullName evidence="5">Glycosyltransferase family 61 protein</fullName>
        <ecNumber evidence="5">2.4.-.-</ecNumber>
    </submittedName>
</protein>
<dbReference type="PANTHER" id="PTHR20961">
    <property type="entry name" value="GLYCOSYLTRANSFERASE"/>
    <property type="match status" value="1"/>
</dbReference>
<feature type="domain" description="Glycosyltransferase 61 catalytic" evidence="4">
    <location>
        <begin position="225"/>
        <end position="413"/>
    </location>
</feature>
<proteinExistence type="predicted"/>